<evidence type="ECO:0000256" key="2">
    <source>
        <dbReference type="ARBA" id="ARBA00022475"/>
    </source>
</evidence>
<dbReference type="AlphaFoldDB" id="A0A512M2U2"/>
<dbReference type="Proteomes" id="UP000321577">
    <property type="component" value="Unassembled WGS sequence"/>
</dbReference>
<protein>
    <submittedName>
        <fullName evidence="10">Dolichyl-phosphate-mannose--protein mannosyltransferase</fullName>
    </submittedName>
</protein>
<name>A0A512M2U2_9BACT</name>
<evidence type="ECO:0000256" key="6">
    <source>
        <dbReference type="ARBA" id="ARBA00022989"/>
    </source>
</evidence>
<feature type="transmembrane region" description="Helical" evidence="8">
    <location>
        <begin position="260"/>
        <end position="282"/>
    </location>
</feature>
<keyword evidence="2" id="KW-1003">Cell membrane</keyword>
<evidence type="ECO:0000256" key="1">
    <source>
        <dbReference type="ARBA" id="ARBA00004651"/>
    </source>
</evidence>
<dbReference type="RefSeq" id="WP_146848499.1">
    <property type="nucleotide sequence ID" value="NZ_BKAG01000002.1"/>
</dbReference>
<feature type="transmembrane region" description="Helical" evidence="8">
    <location>
        <begin position="131"/>
        <end position="154"/>
    </location>
</feature>
<feature type="transmembrane region" description="Helical" evidence="8">
    <location>
        <begin position="353"/>
        <end position="375"/>
    </location>
</feature>
<sequence>MPAGVLISLDSPSANWTRRFWVLLAAVLVFRVLFTLFFCAHADLSGDEAYYWDWGRRPDWGYYSKPPMIGWIMGVIGHFAGACDIAVRLTALTLGTLTLAALFALTRMLYDARTGFIAAVLVLLTPANTGLNLFLTIDAPLLLCWSLALLLFWFATTKPQCWWRWLTLAVVIGIGTLSKQMMLVFPVLMVAFAALSPEDRPLLKNVRMWVSIILGATFLIPVILWQQKHHWITLEHTAHHFDTESLGVVKWLTRTLEWPFVQALLYSPVTWAVMVVVVWCGMKHWKAAGRRERYLLLCTAPALVIFTLLALRQRINPNWPAVFWVPPLLLAAAWFAGHLTLPGLPRAQAWRTWSLRISGGMVLVAHLGVAIVFGAELKVHKKLDEELKKWRETGVAAGEYLDKVPRPDHTFVMALGHRYNAAQLAFSMPQHPRLYRWESSGHPMSQYEIWPGPEERIGDDGLIFSPKALPPTVAECFESVEKVGKVEVQLGEKSRLFDVYLGRNLKHWSAIPSTQPPLPKS</sequence>
<dbReference type="InterPro" id="IPR050297">
    <property type="entry name" value="LipidA_mod_glycosyltrf_83"/>
</dbReference>
<feature type="transmembrane region" description="Helical" evidence="8">
    <location>
        <begin position="321"/>
        <end position="341"/>
    </location>
</feature>
<keyword evidence="5 8" id="KW-0812">Transmembrane</keyword>
<evidence type="ECO:0000256" key="7">
    <source>
        <dbReference type="ARBA" id="ARBA00023136"/>
    </source>
</evidence>
<feature type="transmembrane region" description="Helical" evidence="8">
    <location>
        <begin position="166"/>
        <end position="194"/>
    </location>
</feature>
<dbReference type="PANTHER" id="PTHR33908:SF11">
    <property type="entry name" value="MEMBRANE PROTEIN"/>
    <property type="match status" value="1"/>
</dbReference>
<evidence type="ECO:0000313" key="11">
    <source>
        <dbReference type="Proteomes" id="UP000321577"/>
    </source>
</evidence>
<feature type="transmembrane region" description="Helical" evidence="8">
    <location>
        <begin position="20"/>
        <end position="39"/>
    </location>
</feature>
<evidence type="ECO:0000313" key="10">
    <source>
        <dbReference type="EMBL" id="GEP41018.1"/>
    </source>
</evidence>
<dbReference type="GO" id="GO:0009103">
    <property type="term" value="P:lipopolysaccharide biosynthetic process"/>
    <property type="evidence" value="ECO:0007669"/>
    <property type="project" value="UniProtKB-ARBA"/>
</dbReference>
<reference evidence="10 11" key="1">
    <citation type="submission" date="2019-07" db="EMBL/GenBank/DDBJ databases">
        <title>Whole genome shotgun sequence of Brevifollis gellanilyticus NBRC 108608.</title>
        <authorList>
            <person name="Hosoyama A."/>
            <person name="Uohara A."/>
            <person name="Ohji S."/>
            <person name="Ichikawa N."/>
        </authorList>
    </citation>
    <scope>NUCLEOTIDE SEQUENCE [LARGE SCALE GENOMIC DNA]</scope>
    <source>
        <strain evidence="10 11">NBRC 108608</strain>
    </source>
</reference>
<dbReference type="PANTHER" id="PTHR33908">
    <property type="entry name" value="MANNOSYLTRANSFERASE YKCB-RELATED"/>
    <property type="match status" value="1"/>
</dbReference>
<feature type="domain" description="Glycosyltransferase RgtA/B/C/D-like" evidence="9">
    <location>
        <begin position="64"/>
        <end position="225"/>
    </location>
</feature>
<keyword evidence="6 8" id="KW-1133">Transmembrane helix</keyword>
<keyword evidence="7 8" id="KW-0472">Membrane</keyword>
<evidence type="ECO:0000256" key="5">
    <source>
        <dbReference type="ARBA" id="ARBA00022692"/>
    </source>
</evidence>
<keyword evidence="3 10" id="KW-0328">Glycosyltransferase</keyword>
<accession>A0A512M2U2</accession>
<keyword evidence="11" id="KW-1185">Reference proteome</keyword>
<organism evidence="10 11">
    <name type="scientific">Brevifollis gellanilyticus</name>
    <dbReference type="NCBI Taxonomy" id="748831"/>
    <lineage>
        <taxon>Bacteria</taxon>
        <taxon>Pseudomonadati</taxon>
        <taxon>Verrucomicrobiota</taxon>
        <taxon>Verrucomicrobiia</taxon>
        <taxon>Verrucomicrobiales</taxon>
        <taxon>Verrucomicrobiaceae</taxon>
    </lineage>
</organism>
<evidence type="ECO:0000256" key="3">
    <source>
        <dbReference type="ARBA" id="ARBA00022676"/>
    </source>
</evidence>
<evidence type="ECO:0000256" key="4">
    <source>
        <dbReference type="ARBA" id="ARBA00022679"/>
    </source>
</evidence>
<feature type="transmembrane region" description="Helical" evidence="8">
    <location>
        <begin position="60"/>
        <end position="79"/>
    </location>
</feature>
<dbReference type="EMBL" id="BKAG01000002">
    <property type="protein sequence ID" value="GEP41018.1"/>
    <property type="molecule type" value="Genomic_DNA"/>
</dbReference>
<evidence type="ECO:0000259" key="9">
    <source>
        <dbReference type="Pfam" id="PF13231"/>
    </source>
</evidence>
<proteinExistence type="predicted"/>
<comment type="caution">
    <text evidence="10">The sequence shown here is derived from an EMBL/GenBank/DDBJ whole genome shotgun (WGS) entry which is preliminary data.</text>
</comment>
<dbReference type="GO" id="GO:0005886">
    <property type="term" value="C:plasma membrane"/>
    <property type="evidence" value="ECO:0007669"/>
    <property type="project" value="UniProtKB-SubCell"/>
</dbReference>
<evidence type="ECO:0000256" key="8">
    <source>
        <dbReference type="SAM" id="Phobius"/>
    </source>
</evidence>
<feature type="transmembrane region" description="Helical" evidence="8">
    <location>
        <begin position="294"/>
        <end position="315"/>
    </location>
</feature>
<dbReference type="OrthoDB" id="9802649at2"/>
<dbReference type="InterPro" id="IPR038731">
    <property type="entry name" value="RgtA/B/C-like"/>
</dbReference>
<comment type="subcellular location">
    <subcellularLocation>
        <location evidence="1">Cell membrane</location>
        <topology evidence="1">Multi-pass membrane protein</topology>
    </subcellularLocation>
</comment>
<keyword evidence="4 10" id="KW-0808">Transferase</keyword>
<feature type="transmembrane region" description="Helical" evidence="8">
    <location>
        <begin position="206"/>
        <end position="225"/>
    </location>
</feature>
<feature type="transmembrane region" description="Helical" evidence="8">
    <location>
        <begin position="85"/>
        <end position="110"/>
    </location>
</feature>
<gene>
    <name evidence="10" type="ORF">BGE01nite_03090</name>
</gene>
<dbReference type="GO" id="GO:0016763">
    <property type="term" value="F:pentosyltransferase activity"/>
    <property type="evidence" value="ECO:0007669"/>
    <property type="project" value="TreeGrafter"/>
</dbReference>
<dbReference type="Pfam" id="PF13231">
    <property type="entry name" value="PMT_2"/>
    <property type="match status" value="1"/>
</dbReference>